<accession>A0ABW3UJA0</accession>
<proteinExistence type="predicted"/>
<gene>
    <name evidence="1" type="ORF">ACFQ4B_09240</name>
</gene>
<keyword evidence="2" id="KW-1185">Reference proteome</keyword>
<evidence type="ECO:0000313" key="2">
    <source>
        <dbReference type="Proteomes" id="UP001597180"/>
    </source>
</evidence>
<dbReference type="EMBL" id="JBHTLU010000013">
    <property type="protein sequence ID" value="MFD1220304.1"/>
    <property type="molecule type" value="Genomic_DNA"/>
</dbReference>
<dbReference type="RefSeq" id="WP_345587000.1">
    <property type="nucleotide sequence ID" value="NZ_BAABJG010000006.1"/>
</dbReference>
<evidence type="ECO:0000313" key="1">
    <source>
        <dbReference type="EMBL" id="MFD1220304.1"/>
    </source>
</evidence>
<reference evidence="2" key="1">
    <citation type="journal article" date="2019" name="Int. J. Syst. Evol. Microbiol.">
        <title>The Global Catalogue of Microorganisms (GCM) 10K type strain sequencing project: providing services to taxonomists for standard genome sequencing and annotation.</title>
        <authorList>
            <consortium name="The Broad Institute Genomics Platform"/>
            <consortium name="The Broad Institute Genome Sequencing Center for Infectious Disease"/>
            <person name="Wu L."/>
            <person name="Ma J."/>
        </authorList>
    </citation>
    <scope>NUCLEOTIDE SEQUENCE [LARGE SCALE GENOMIC DNA]</scope>
    <source>
        <strain evidence="2">CCUG 53270</strain>
    </source>
</reference>
<name>A0ABW3UJA0_9BACL</name>
<protein>
    <submittedName>
        <fullName evidence="1">Uncharacterized protein</fullName>
    </submittedName>
</protein>
<sequence length="168" mass="19795">MNIQTPIDLSAHVDRMLQERGSRSDASLESYLRSLYVNVLSYKNEVMTYSLVGKLLEQSFDTAPIQYMEEWNQCSRPPVLETAIDGFTYTREVLQFHIFDLREMERQEEENRYRFLGTTSRTNHTWYNFDVHSYLECAASGLEDHLGDDPHCDWFTLGVFLELGRLYE</sequence>
<dbReference type="Proteomes" id="UP001597180">
    <property type="component" value="Unassembled WGS sequence"/>
</dbReference>
<comment type="caution">
    <text evidence="1">The sequence shown here is derived from an EMBL/GenBank/DDBJ whole genome shotgun (WGS) entry which is preliminary data.</text>
</comment>
<organism evidence="1 2">
    <name type="scientific">Paenibacillus vulneris</name>
    <dbReference type="NCBI Taxonomy" id="1133364"/>
    <lineage>
        <taxon>Bacteria</taxon>
        <taxon>Bacillati</taxon>
        <taxon>Bacillota</taxon>
        <taxon>Bacilli</taxon>
        <taxon>Bacillales</taxon>
        <taxon>Paenibacillaceae</taxon>
        <taxon>Paenibacillus</taxon>
    </lineage>
</organism>